<evidence type="ECO:0000313" key="1">
    <source>
        <dbReference type="EMBL" id="MEQ2193806.1"/>
    </source>
</evidence>
<protein>
    <submittedName>
        <fullName evidence="1">Uncharacterized protein</fullName>
    </submittedName>
</protein>
<proteinExistence type="predicted"/>
<accession>A0ABV0QEH2</accession>
<keyword evidence="2" id="KW-1185">Reference proteome</keyword>
<name>A0ABV0QEH2_9TELE</name>
<comment type="caution">
    <text evidence="1">The sequence shown here is derived from an EMBL/GenBank/DDBJ whole genome shotgun (WGS) entry which is preliminary data.</text>
</comment>
<sequence>MICPLKSTSEFYSASQKHECPLNLSTFCCLEKPECMSIIFSCALTSFPFPAKEQHLHSMMLPPPCVTVWVICCSFSAKNSSVLLTSDQSMFFHMLLWKYVEEGTAVR</sequence>
<dbReference type="EMBL" id="JAHRIN010008704">
    <property type="protein sequence ID" value="MEQ2193806.1"/>
    <property type="molecule type" value="Genomic_DNA"/>
</dbReference>
<gene>
    <name evidence="1" type="ORF">XENOCAPTIV_014560</name>
</gene>
<dbReference type="Proteomes" id="UP001434883">
    <property type="component" value="Unassembled WGS sequence"/>
</dbReference>
<evidence type="ECO:0000313" key="2">
    <source>
        <dbReference type="Proteomes" id="UP001434883"/>
    </source>
</evidence>
<reference evidence="1 2" key="1">
    <citation type="submission" date="2021-06" db="EMBL/GenBank/DDBJ databases">
        <authorList>
            <person name="Palmer J.M."/>
        </authorList>
    </citation>
    <scope>NUCLEOTIDE SEQUENCE [LARGE SCALE GENOMIC DNA]</scope>
    <source>
        <strain evidence="1 2">XC_2019</strain>
        <tissue evidence="1">Muscle</tissue>
    </source>
</reference>
<organism evidence="1 2">
    <name type="scientific">Xenoophorus captivus</name>
    <dbReference type="NCBI Taxonomy" id="1517983"/>
    <lineage>
        <taxon>Eukaryota</taxon>
        <taxon>Metazoa</taxon>
        <taxon>Chordata</taxon>
        <taxon>Craniata</taxon>
        <taxon>Vertebrata</taxon>
        <taxon>Euteleostomi</taxon>
        <taxon>Actinopterygii</taxon>
        <taxon>Neopterygii</taxon>
        <taxon>Teleostei</taxon>
        <taxon>Neoteleostei</taxon>
        <taxon>Acanthomorphata</taxon>
        <taxon>Ovalentaria</taxon>
        <taxon>Atherinomorphae</taxon>
        <taxon>Cyprinodontiformes</taxon>
        <taxon>Goodeidae</taxon>
        <taxon>Xenoophorus</taxon>
    </lineage>
</organism>